<dbReference type="InterPro" id="IPR023827">
    <property type="entry name" value="Peptidase_S8_Asp-AS"/>
</dbReference>
<evidence type="ECO:0000259" key="3">
    <source>
        <dbReference type="SMART" id="SM00849"/>
    </source>
</evidence>
<dbReference type="EMBL" id="LQQY01000009">
    <property type="protein sequence ID" value="KZE50879.1"/>
    <property type="molecule type" value="Genomic_DNA"/>
</dbReference>
<evidence type="ECO:0000313" key="4">
    <source>
        <dbReference type="EMBL" id="KZE50879.1"/>
    </source>
</evidence>
<dbReference type="PANTHER" id="PTHR42951">
    <property type="entry name" value="METALLO-BETA-LACTAMASE DOMAIN-CONTAINING"/>
    <property type="match status" value="1"/>
</dbReference>
<keyword evidence="2" id="KW-0378">Hydrolase</keyword>
<dbReference type="SMART" id="SM00849">
    <property type="entry name" value="Lactamase_B"/>
    <property type="match status" value="1"/>
</dbReference>
<feature type="domain" description="Metallo-beta-lactamase" evidence="3">
    <location>
        <begin position="24"/>
        <end position="200"/>
    </location>
</feature>
<dbReference type="PROSITE" id="PS00136">
    <property type="entry name" value="SUBTILASE_ASP"/>
    <property type="match status" value="1"/>
</dbReference>
<dbReference type="OrthoDB" id="9802248at2"/>
<sequence>MNVIQLSPHVYKCGFSINISVEIPVNVWLVKDGEDVYIIDTGVESHVDEQIKAAESLGTPKAVLLTHGHSDHIKGAGEWLKAYDIPIYAHEVELPFINGEKPYPNKQAPEQNAVAGIVKPLKDDTLATLPVSAYLTPGHAPGHVVYYHEEDKVLMTGDLFITSREDLHPPIRKFSVDMNENIDSGAIIDHLKPALISSSHGEEIEYHEELYKKYVLRYRD</sequence>
<evidence type="ECO:0000313" key="5">
    <source>
        <dbReference type="Proteomes" id="UP000076510"/>
    </source>
</evidence>
<dbReference type="Gene3D" id="3.60.15.10">
    <property type="entry name" value="Ribonuclease Z/Hydroxyacylglutathione hydrolase-like"/>
    <property type="match status" value="1"/>
</dbReference>
<evidence type="ECO:0000256" key="1">
    <source>
        <dbReference type="ARBA" id="ARBA00011073"/>
    </source>
</evidence>
<dbReference type="InterPro" id="IPR001279">
    <property type="entry name" value="Metallo-B-lactamas"/>
</dbReference>
<dbReference type="AlphaFoldDB" id="A0A165L388"/>
<dbReference type="InterPro" id="IPR050855">
    <property type="entry name" value="NDM-1-like"/>
</dbReference>
<dbReference type="GO" id="GO:0016787">
    <property type="term" value="F:hydrolase activity"/>
    <property type="evidence" value="ECO:0007669"/>
    <property type="project" value="UniProtKB-KW"/>
</dbReference>
<dbReference type="Proteomes" id="UP000076510">
    <property type="component" value="Unassembled WGS sequence"/>
</dbReference>
<dbReference type="PANTHER" id="PTHR42951:SF17">
    <property type="entry name" value="METALLO-BETA-LACTAMASE DOMAIN-CONTAINING PROTEIN"/>
    <property type="match status" value="1"/>
</dbReference>
<name>A0A165L388_9BACI</name>
<dbReference type="CDD" id="cd07721">
    <property type="entry name" value="yflN-like_MBL-fold"/>
    <property type="match status" value="1"/>
</dbReference>
<dbReference type="Pfam" id="PF00753">
    <property type="entry name" value="Lactamase_B"/>
    <property type="match status" value="1"/>
</dbReference>
<dbReference type="SUPFAM" id="SSF56281">
    <property type="entry name" value="Metallo-hydrolase/oxidoreductase"/>
    <property type="match status" value="1"/>
</dbReference>
<comment type="similarity">
    <text evidence="1">Belongs to the peptidase S8 family.</text>
</comment>
<comment type="caution">
    <text evidence="4">The sequence shown here is derived from an EMBL/GenBank/DDBJ whole genome shotgun (WGS) entry which is preliminary data.</text>
</comment>
<dbReference type="RefSeq" id="WP_063190847.1">
    <property type="nucleotide sequence ID" value="NZ_JBLGCT010000001.1"/>
</dbReference>
<evidence type="ECO:0000256" key="2">
    <source>
        <dbReference type="ARBA" id="ARBA00022801"/>
    </source>
</evidence>
<reference evidence="5" key="1">
    <citation type="submission" date="2016-01" db="EMBL/GenBank/DDBJ databases">
        <title>Whole genome sequencing of Bhargavaea cecembensis T14.</title>
        <authorList>
            <person name="Hong K.W."/>
        </authorList>
    </citation>
    <scope>NUCLEOTIDE SEQUENCE [LARGE SCALE GENOMIC DNA]</scope>
    <source>
        <strain evidence="5">M19</strain>
    </source>
</reference>
<gene>
    <name evidence="4" type="ORF">AV649_15990</name>
</gene>
<protein>
    <recommendedName>
        <fullName evidence="3">Metallo-beta-lactamase domain-containing protein</fullName>
    </recommendedName>
</protein>
<accession>A0A165L388</accession>
<proteinExistence type="inferred from homology"/>
<organism evidence="4 5">
    <name type="scientific">Rossellomorea marisflavi</name>
    <dbReference type="NCBI Taxonomy" id="189381"/>
    <lineage>
        <taxon>Bacteria</taxon>
        <taxon>Bacillati</taxon>
        <taxon>Bacillota</taxon>
        <taxon>Bacilli</taxon>
        <taxon>Bacillales</taxon>
        <taxon>Bacillaceae</taxon>
        <taxon>Rossellomorea</taxon>
    </lineage>
</organism>
<dbReference type="InterPro" id="IPR036866">
    <property type="entry name" value="RibonucZ/Hydroxyglut_hydro"/>
</dbReference>